<dbReference type="GO" id="GO:0006508">
    <property type="term" value="P:proteolysis"/>
    <property type="evidence" value="ECO:0007669"/>
    <property type="project" value="UniProtKB-KW"/>
</dbReference>
<dbReference type="InterPro" id="IPR003653">
    <property type="entry name" value="Peptidase_C48_C"/>
</dbReference>
<protein>
    <recommendedName>
        <fullName evidence="8">Ubiquitin-like protease family profile domain-containing protein</fullName>
    </recommendedName>
</protein>
<dbReference type="Gene3D" id="3.40.395.10">
    <property type="entry name" value="Adenoviral Proteinase, Chain A"/>
    <property type="match status" value="1"/>
</dbReference>
<dbReference type="InterPro" id="IPR005379">
    <property type="entry name" value="FDM1-5/IDN2_XH"/>
</dbReference>
<reference evidence="6 7" key="1">
    <citation type="submission" date="2020-08" db="EMBL/GenBank/DDBJ databases">
        <title>Plant Genome Project.</title>
        <authorList>
            <person name="Zhang R.-G."/>
        </authorList>
    </citation>
    <scope>NUCLEOTIDE SEQUENCE [LARGE SCALE GENOMIC DNA]</scope>
    <source>
        <strain evidence="6">WSP0</strain>
        <tissue evidence="6">Leaf</tissue>
    </source>
</reference>
<dbReference type="SUPFAM" id="SSF54001">
    <property type="entry name" value="Cysteine proteinases"/>
    <property type="match status" value="1"/>
</dbReference>
<dbReference type="EMBL" id="JACTNZ010000013">
    <property type="protein sequence ID" value="KAG5516557.1"/>
    <property type="molecule type" value="Genomic_DNA"/>
</dbReference>
<comment type="similarity">
    <text evidence="1">Belongs to the peptidase C48 family.</text>
</comment>
<evidence type="ECO:0008006" key="8">
    <source>
        <dbReference type="Google" id="ProtNLM"/>
    </source>
</evidence>
<dbReference type="InterPro" id="IPR038765">
    <property type="entry name" value="Papain-like_cys_pep_sf"/>
</dbReference>
<evidence type="ECO:0000259" key="4">
    <source>
        <dbReference type="Pfam" id="PF02902"/>
    </source>
</evidence>
<evidence type="ECO:0000256" key="2">
    <source>
        <dbReference type="ARBA" id="ARBA00022670"/>
    </source>
</evidence>
<feature type="domain" description="Factor of DNA methylation 1-5/IDN2" evidence="5">
    <location>
        <begin position="9"/>
        <end position="38"/>
    </location>
</feature>
<evidence type="ECO:0000256" key="1">
    <source>
        <dbReference type="ARBA" id="ARBA00005234"/>
    </source>
</evidence>
<dbReference type="GO" id="GO:0008234">
    <property type="term" value="F:cysteine-type peptidase activity"/>
    <property type="evidence" value="ECO:0007669"/>
    <property type="project" value="InterPro"/>
</dbReference>
<dbReference type="Pfam" id="PF02902">
    <property type="entry name" value="Peptidase_C48"/>
    <property type="match status" value="1"/>
</dbReference>
<dbReference type="AlphaFoldDB" id="A0AAV6HU55"/>
<gene>
    <name evidence="6" type="ORF">RHGRI_037314</name>
</gene>
<keyword evidence="2" id="KW-0645">Protease</keyword>
<comment type="caution">
    <text evidence="6">The sequence shown here is derived from an EMBL/GenBank/DDBJ whole genome shotgun (WGS) entry which is preliminary data.</text>
</comment>
<sequence>MLRDQAIFAGMCYLWEDYLRDPSWHPFKVISVGECHKHLTLWRLGPPLMPNTPWEEVKVDSDNYNFDAPICSPPYAPQQENTSVDCGVFVCKLMELLAYIEPIPKTLPKTEIDQFRADLVSQFLNDEGRSWTIKKWEARRMGKGSQ</sequence>
<keyword evidence="7" id="KW-1185">Reference proteome</keyword>
<evidence type="ECO:0000259" key="5">
    <source>
        <dbReference type="Pfam" id="PF03469"/>
    </source>
</evidence>
<evidence type="ECO:0000313" key="6">
    <source>
        <dbReference type="EMBL" id="KAG5516557.1"/>
    </source>
</evidence>
<dbReference type="Proteomes" id="UP000823749">
    <property type="component" value="Chromosome 13"/>
</dbReference>
<dbReference type="Pfam" id="PF03469">
    <property type="entry name" value="XH"/>
    <property type="match status" value="1"/>
</dbReference>
<name>A0AAV6HU55_9ERIC</name>
<feature type="domain" description="Ubiquitin-like protease family profile" evidence="4">
    <location>
        <begin position="77"/>
        <end position="118"/>
    </location>
</feature>
<accession>A0AAV6HU55</accession>
<proteinExistence type="inferred from homology"/>
<organism evidence="6 7">
    <name type="scientific">Rhododendron griersonianum</name>
    <dbReference type="NCBI Taxonomy" id="479676"/>
    <lineage>
        <taxon>Eukaryota</taxon>
        <taxon>Viridiplantae</taxon>
        <taxon>Streptophyta</taxon>
        <taxon>Embryophyta</taxon>
        <taxon>Tracheophyta</taxon>
        <taxon>Spermatophyta</taxon>
        <taxon>Magnoliopsida</taxon>
        <taxon>eudicotyledons</taxon>
        <taxon>Gunneridae</taxon>
        <taxon>Pentapetalae</taxon>
        <taxon>asterids</taxon>
        <taxon>Ericales</taxon>
        <taxon>Ericaceae</taxon>
        <taxon>Ericoideae</taxon>
        <taxon>Rhodoreae</taxon>
        <taxon>Rhododendron</taxon>
    </lineage>
</organism>
<evidence type="ECO:0000256" key="3">
    <source>
        <dbReference type="ARBA" id="ARBA00022801"/>
    </source>
</evidence>
<evidence type="ECO:0000313" key="7">
    <source>
        <dbReference type="Proteomes" id="UP000823749"/>
    </source>
</evidence>
<keyword evidence="3" id="KW-0378">Hydrolase</keyword>